<dbReference type="WBParaSite" id="GPUH_0000962801-mRNA-1">
    <property type="protein sequence ID" value="GPUH_0000962801-mRNA-1"/>
    <property type="gene ID" value="GPUH_0000962801"/>
</dbReference>
<dbReference type="InterPro" id="IPR027417">
    <property type="entry name" value="P-loop_NTPase"/>
</dbReference>
<feature type="domain" description="RecA family profile 1" evidence="1">
    <location>
        <begin position="1"/>
        <end position="77"/>
    </location>
</feature>
<proteinExistence type="predicted"/>
<accession>A0A183DLM6</accession>
<evidence type="ECO:0000259" key="1">
    <source>
        <dbReference type="PROSITE" id="PS50162"/>
    </source>
</evidence>
<dbReference type="InterPro" id="IPR013632">
    <property type="entry name" value="Rad51_C"/>
</dbReference>
<dbReference type="Gene3D" id="3.40.50.300">
    <property type="entry name" value="P-loop containing nucleotide triphosphate hydrolases"/>
    <property type="match status" value="1"/>
</dbReference>
<name>A0A183DLM6_9BILA</name>
<dbReference type="GO" id="GO:0006281">
    <property type="term" value="P:DNA repair"/>
    <property type="evidence" value="ECO:0007669"/>
    <property type="project" value="InterPro"/>
</dbReference>
<organism evidence="2">
    <name type="scientific">Gongylonema pulchrum</name>
    <dbReference type="NCBI Taxonomy" id="637853"/>
    <lineage>
        <taxon>Eukaryota</taxon>
        <taxon>Metazoa</taxon>
        <taxon>Ecdysozoa</taxon>
        <taxon>Nematoda</taxon>
        <taxon>Chromadorea</taxon>
        <taxon>Rhabditida</taxon>
        <taxon>Spirurina</taxon>
        <taxon>Spiruromorpha</taxon>
        <taxon>Spiruroidea</taxon>
        <taxon>Gongylonematidae</taxon>
        <taxon>Gongylonema</taxon>
    </lineage>
</organism>
<protein>
    <submittedName>
        <fullName evidence="2">RECA_2 domain-containing protein</fullName>
    </submittedName>
</protein>
<dbReference type="GO" id="GO:0003677">
    <property type="term" value="F:DNA binding"/>
    <property type="evidence" value="ECO:0007669"/>
    <property type="project" value="InterPro"/>
</dbReference>
<dbReference type="InterPro" id="IPR020588">
    <property type="entry name" value="RecA_ATP-bd"/>
</dbReference>
<dbReference type="AlphaFoldDB" id="A0A183DLM6"/>
<dbReference type="PROSITE" id="PS50162">
    <property type="entry name" value="RECA_2"/>
    <property type="match status" value="1"/>
</dbReference>
<reference evidence="2" key="1">
    <citation type="submission" date="2016-06" db="UniProtKB">
        <authorList>
            <consortium name="WormBaseParasite"/>
        </authorList>
    </citation>
    <scope>IDENTIFICATION</scope>
</reference>
<evidence type="ECO:0000313" key="2">
    <source>
        <dbReference type="WBParaSite" id="GPUH_0000962801-mRNA-1"/>
    </source>
</evidence>
<dbReference type="Pfam" id="PF08423">
    <property type="entry name" value="Rad51"/>
    <property type="match status" value="1"/>
</dbReference>
<dbReference type="GO" id="GO:0005524">
    <property type="term" value="F:ATP binding"/>
    <property type="evidence" value="ECO:0007669"/>
    <property type="project" value="InterPro"/>
</dbReference>
<sequence>LIAELLIGNEDQGDQVVYIDTNGSFKSIRLLQMLKSRGVQDKNAAENMLKRVLIARVYDEKDLRIALTKIQVTKTTK</sequence>
<dbReference type="GO" id="GO:0140664">
    <property type="term" value="F:ATP-dependent DNA damage sensor activity"/>
    <property type="evidence" value="ECO:0007669"/>
    <property type="project" value="InterPro"/>
</dbReference>